<dbReference type="RefSeq" id="WP_179590659.1">
    <property type="nucleotide sequence ID" value="NZ_JACBYR010000003.1"/>
</dbReference>
<sequence>MFSYRHAFHAGNHADVLKHAIVVYLLRHLAQKDAPYWVIDTHAGAGAYALEDEWAEKNAEYETGIAKIWEREDLPEMIADYLEQVDAFNEDGTLRYYPGSPFIAAQLLRDRDRLRLFELHPTEIDVLRKNVQSQGRDIARRTMIYAADGFEGIKALLPPPTRRGLVLLDPSYEDKRDYARVVQSVKDGLERFATGCYAVWYPQVARNEAIQLPERLAKLPVKSWVHAALTVQSPSGDGLGLNGSGMFILNPPWTLAAALKDTLPWLTEALGQDDGAKYTLEFKEG</sequence>
<evidence type="ECO:0000256" key="1">
    <source>
        <dbReference type="HAMAP-Rule" id="MF_00934"/>
    </source>
</evidence>
<comment type="caution">
    <text evidence="2">The sequence shown here is derived from an EMBL/GenBank/DDBJ whole genome shotgun (WGS) entry which is preliminary data.</text>
</comment>
<evidence type="ECO:0000313" key="2">
    <source>
        <dbReference type="EMBL" id="NYE86029.1"/>
    </source>
</evidence>
<feature type="binding site" evidence="1">
    <location>
        <position position="100"/>
    </location>
    <ligand>
        <name>S-adenosyl-L-methionine</name>
        <dbReference type="ChEBI" id="CHEBI:59789"/>
    </ligand>
</feature>
<comment type="catalytic activity">
    <reaction evidence="1">
        <text>adenosine(2030) in 23S rRNA + S-adenosyl-L-methionine = N(6)-methyladenosine(2030) in 23S rRNA + S-adenosyl-L-homocysteine + H(+)</text>
        <dbReference type="Rhea" id="RHEA:43736"/>
        <dbReference type="Rhea" id="RHEA-COMP:10668"/>
        <dbReference type="Rhea" id="RHEA-COMP:10669"/>
        <dbReference type="ChEBI" id="CHEBI:15378"/>
        <dbReference type="ChEBI" id="CHEBI:57856"/>
        <dbReference type="ChEBI" id="CHEBI:59789"/>
        <dbReference type="ChEBI" id="CHEBI:74411"/>
        <dbReference type="ChEBI" id="CHEBI:74449"/>
        <dbReference type="EC" id="2.1.1.266"/>
    </reaction>
</comment>
<proteinExistence type="inferred from homology"/>
<feature type="binding site" evidence="1">
    <location>
        <begin position="148"/>
        <end position="149"/>
    </location>
    <ligand>
        <name>S-adenosyl-L-methionine</name>
        <dbReference type="ChEBI" id="CHEBI:59789"/>
    </ligand>
</feature>
<dbReference type="InterPro" id="IPR029063">
    <property type="entry name" value="SAM-dependent_MTases_sf"/>
</dbReference>
<dbReference type="GO" id="GO:0003723">
    <property type="term" value="F:RNA binding"/>
    <property type="evidence" value="ECO:0007669"/>
    <property type="project" value="UniProtKB-UniRule"/>
</dbReference>
<keyword evidence="1" id="KW-0698">rRNA processing</keyword>
<dbReference type="EMBL" id="JACBYR010000003">
    <property type="protein sequence ID" value="NYE86029.1"/>
    <property type="molecule type" value="Genomic_DNA"/>
</dbReference>
<dbReference type="PANTHER" id="PTHR37426">
    <property type="entry name" value="RIBOSOMAL RNA LARGE SUBUNIT METHYLTRANSFERASE J"/>
    <property type="match status" value="1"/>
</dbReference>
<comment type="similarity">
    <text evidence="1">Belongs to the RlmJ family.</text>
</comment>
<feature type="binding site" evidence="1">
    <location>
        <position position="19"/>
    </location>
    <ligand>
        <name>S-adenosyl-L-methionine</name>
        <dbReference type="ChEBI" id="CHEBI:59789"/>
    </ligand>
</feature>
<dbReference type="AlphaFoldDB" id="A0A7Y9J176"/>
<feature type="binding site" evidence="1">
    <location>
        <position position="169"/>
    </location>
    <ligand>
        <name>S-adenosyl-L-methionine</name>
        <dbReference type="ChEBI" id="CHEBI:59789"/>
    </ligand>
</feature>
<keyword evidence="1" id="KW-0949">S-adenosyl-L-methionine</keyword>
<dbReference type="PANTHER" id="PTHR37426:SF1">
    <property type="entry name" value="RIBOSOMAL RNA LARGE SUBUNIT METHYLTRANSFERASE J"/>
    <property type="match status" value="1"/>
</dbReference>
<dbReference type="EC" id="2.1.1.266" evidence="1"/>
<dbReference type="InterPro" id="IPR007473">
    <property type="entry name" value="RlmJ"/>
</dbReference>
<dbReference type="SUPFAM" id="SSF53335">
    <property type="entry name" value="S-adenosyl-L-methionine-dependent methyltransferases"/>
    <property type="match status" value="1"/>
</dbReference>
<dbReference type="Pfam" id="PF04378">
    <property type="entry name" value="RsmJ"/>
    <property type="match status" value="1"/>
</dbReference>
<organism evidence="2 3">
    <name type="scientific">Pigmentiphaga litoralis</name>
    <dbReference type="NCBI Taxonomy" id="516702"/>
    <lineage>
        <taxon>Bacteria</taxon>
        <taxon>Pseudomonadati</taxon>
        <taxon>Pseudomonadota</taxon>
        <taxon>Betaproteobacteria</taxon>
        <taxon>Burkholderiales</taxon>
        <taxon>Alcaligenaceae</taxon>
        <taxon>Pigmentiphaga</taxon>
    </lineage>
</organism>
<keyword evidence="1" id="KW-0694">RNA-binding</keyword>
<keyword evidence="1 2" id="KW-0489">Methyltransferase</keyword>
<evidence type="ECO:0000313" key="3">
    <source>
        <dbReference type="Proteomes" id="UP000542125"/>
    </source>
</evidence>
<dbReference type="GO" id="GO:0005829">
    <property type="term" value="C:cytosol"/>
    <property type="evidence" value="ECO:0007669"/>
    <property type="project" value="TreeGrafter"/>
</dbReference>
<protein>
    <recommendedName>
        <fullName evidence="1">Ribosomal RNA large subunit methyltransferase J</fullName>
        <ecNumber evidence="1">2.1.1.266</ecNumber>
    </recommendedName>
    <alternativeName>
        <fullName evidence="1">23S rRNA (adenine(2030)-N6)-methyltransferase</fullName>
    </alternativeName>
    <alternativeName>
        <fullName evidence="1">23S rRNA m6A2030 methyltransferase</fullName>
    </alternativeName>
</protein>
<feature type="binding site" evidence="1">
    <location>
        <position position="42"/>
    </location>
    <ligand>
        <name>S-adenosyl-L-methionine</name>
        <dbReference type="ChEBI" id="CHEBI:59789"/>
    </ligand>
</feature>
<dbReference type="Gene3D" id="3.40.50.150">
    <property type="entry name" value="Vaccinia Virus protein VP39"/>
    <property type="match status" value="1"/>
</dbReference>
<dbReference type="GO" id="GO:0070475">
    <property type="term" value="P:rRNA base methylation"/>
    <property type="evidence" value="ECO:0007669"/>
    <property type="project" value="UniProtKB-UniRule"/>
</dbReference>
<comment type="function">
    <text evidence="1">Specifically methylates the adenine in position 2030 of 23S rRNA.</text>
</comment>
<name>A0A7Y9J176_9BURK</name>
<feature type="active site" description="Proton acceptor" evidence="1">
    <location>
        <position position="169"/>
    </location>
</feature>
<gene>
    <name evidence="1" type="primary">rlmJ</name>
    <name evidence="2" type="ORF">FHW18_005348</name>
</gene>
<dbReference type="GO" id="GO:0036307">
    <property type="term" value="F:23S rRNA (adenine(2030)-N(6))-methyltransferase activity"/>
    <property type="evidence" value="ECO:0007669"/>
    <property type="project" value="UniProtKB-UniRule"/>
</dbReference>
<comment type="subunit">
    <text evidence="1">Monomer.</text>
</comment>
<keyword evidence="1 2" id="KW-0808">Transferase</keyword>
<dbReference type="HAMAP" id="MF_00934">
    <property type="entry name" value="23SrRNA_methyltr_J"/>
    <property type="match status" value="1"/>
</dbReference>
<feature type="binding site" evidence="1">
    <location>
        <position position="118"/>
    </location>
    <ligand>
        <name>S-adenosyl-L-methionine</name>
        <dbReference type="ChEBI" id="CHEBI:59789"/>
    </ligand>
</feature>
<dbReference type="Proteomes" id="UP000542125">
    <property type="component" value="Unassembled WGS sequence"/>
</dbReference>
<reference evidence="2 3" key="1">
    <citation type="submission" date="2020-07" db="EMBL/GenBank/DDBJ databases">
        <title>Genomic Encyclopedia of Type Strains, Phase IV (KMG-V): Genome sequencing to study the core and pangenomes of soil and plant-associated prokaryotes.</title>
        <authorList>
            <person name="Whitman W."/>
        </authorList>
    </citation>
    <scope>NUCLEOTIDE SEQUENCE [LARGE SCALE GENOMIC DNA]</scope>
    <source>
        <strain evidence="2 3">SAS40</strain>
    </source>
</reference>
<keyword evidence="3" id="KW-1185">Reference proteome</keyword>
<feature type="site" description="Interaction with substrate rRNA" evidence="1">
    <location>
        <position position="4"/>
    </location>
</feature>
<accession>A0A7Y9J176</accession>